<dbReference type="GO" id="GO:0016787">
    <property type="term" value="F:hydrolase activity"/>
    <property type="evidence" value="ECO:0007669"/>
    <property type="project" value="UniProtKB-KW"/>
</dbReference>
<comment type="caution">
    <text evidence="9">The sequence shown here is derived from an EMBL/GenBank/DDBJ whole genome shotgun (WGS) entry which is preliminary data.</text>
</comment>
<keyword evidence="3" id="KW-0540">Nuclease</keyword>
<dbReference type="SUPFAM" id="SSF56672">
    <property type="entry name" value="DNA/RNA polymerases"/>
    <property type="match status" value="1"/>
</dbReference>
<evidence type="ECO:0000256" key="5">
    <source>
        <dbReference type="ARBA" id="ARBA00022801"/>
    </source>
</evidence>
<feature type="region of interest" description="Disordered" evidence="7">
    <location>
        <begin position="332"/>
        <end position="359"/>
    </location>
</feature>
<dbReference type="PANTHER" id="PTHR37984:SF9">
    <property type="entry name" value="INTEGRASE CATALYTIC DOMAIN-CONTAINING PROTEIN"/>
    <property type="match status" value="1"/>
</dbReference>
<dbReference type="SUPFAM" id="SSF53098">
    <property type="entry name" value="Ribonuclease H-like"/>
    <property type="match status" value="1"/>
</dbReference>
<evidence type="ECO:0000256" key="3">
    <source>
        <dbReference type="ARBA" id="ARBA00022722"/>
    </source>
</evidence>
<dbReference type="InterPro" id="IPR041373">
    <property type="entry name" value="RT_RNaseH"/>
</dbReference>
<dbReference type="Gene3D" id="3.30.70.270">
    <property type="match status" value="2"/>
</dbReference>
<keyword evidence="10" id="KW-1185">Reference proteome</keyword>
<feature type="domain" description="Reverse transcriptase RNase H-like" evidence="8">
    <location>
        <begin position="1040"/>
        <end position="1108"/>
    </location>
</feature>
<proteinExistence type="predicted"/>
<dbReference type="InterPro" id="IPR043128">
    <property type="entry name" value="Rev_trsase/Diguanyl_cyclase"/>
</dbReference>
<dbReference type="PANTHER" id="PTHR37984">
    <property type="entry name" value="PROTEIN CBG26694"/>
    <property type="match status" value="1"/>
</dbReference>
<feature type="compositionally biased region" description="Pro residues" evidence="7">
    <location>
        <begin position="483"/>
        <end position="502"/>
    </location>
</feature>
<name>A0A164KKS2_9CRUS</name>
<keyword evidence="4" id="KW-0255">Endonuclease</keyword>
<evidence type="ECO:0000256" key="6">
    <source>
        <dbReference type="ARBA" id="ARBA00022918"/>
    </source>
</evidence>
<keyword evidence="6" id="KW-0695">RNA-directed DNA polymerase</keyword>
<dbReference type="InterPro" id="IPR012337">
    <property type="entry name" value="RNaseH-like_sf"/>
</dbReference>
<evidence type="ECO:0000256" key="4">
    <source>
        <dbReference type="ARBA" id="ARBA00022759"/>
    </source>
</evidence>
<evidence type="ECO:0000259" key="8">
    <source>
        <dbReference type="Pfam" id="PF17917"/>
    </source>
</evidence>
<reference evidence="9 10" key="1">
    <citation type="submission" date="2016-03" db="EMBL/GenBank/DDBJ databases">
        <title>EvidentialGene: Evidence-directed Construction of Genes on Genomes.</title>
        <authorList>
            <person name="Gilbert D.G."/>
            <person name="Choi J.-H."/>
            <person name="Mockaitis K."/>
            <person name="Colbourne J."/>
            <person name="Pfrender M."/>
        </authorList>
    </citation>
    <scope>NUCLEOTIDE SEQUENCE [LARGE SCALE GENOMIC DNA]</scope>
    <source>
        <strain evidence="9 10">Xinb3</strain>
        <tissue evidence="9">Complete organism</tissue>
    </source>
</reference>
<dbReference type="InterPro" id="IPR043502">
    <property type="entry name" value="DNA/RNA_pol_sf"/>
</dbReference>
<dbReference type="OrthoDB" id="6377085at2759"/>
<accession>A0A164KKS2</accession>
<dbReference type="Pfam" id="PF17917">
    <property type="entry name" value="RT_RNaseH"/>
    <property type="match status" value="1"/>
</dbReference>
<evidence type="ECO:0000313" key="9">
    <source>
        <dbReference type="EMBL" id="KZS03351.1"/>
    </source>
</evidence>
<evidence type="ECO:0000256" key="7">
    <source>
        <dbReference type="SAM" id="MobiDB-lite"/>
    </source>
</evidence>
<organism evidence="9 10">
    <name type="scientific">Daphnia magna</name>
    <dbReference type="NCBI Taxonomy" id="35525"/>
    <lineage>
        <taxon>Eukaryota</taxon>
        <taxon>Metazoa</taxon>
        <taxon>Ecdysozoa</taxon>
        <taxon>Arthropoda</taxon>
        <taxon>Crustacea</taxon>
        <taxon>Branchiopoda</taxon>
        <taxon>Diplostraca</taxon>
        <taxon>Cladocera</taxon>
        <taxon>Anomopoda</taxon>
        <taxon>Daphniidae</taxon>
        <taxon>Daphnia</taxon>
    </lineage>
</organism>
<evidence type="ECO:0000256" key="2">
    <source>
        <dbReference type="ARBA" id="ARBA00022695"/>
    </source>
</evidence>
<gene>
    <name evidence="9" type="ORF">APZ42_033929</name>
</gene>
<keyword evidence="5" id="KW-0378">Hydrolase</keyword>
<dbReference type="GO" id="GO:0004519">
    <property type="term" value="F:endonuclease activity"/>
    <property type="evidence" value="ECO:0007669"/>
    <property type="project" value="UniProtKB-KW"/>
</dbReference>
<evidence type="ECO:0000256" key="1">
    <source>
        <dbReference type="ARBA" id="ARBA00022679"/>
    </source>
</evidence>
<dbReference type="Gene3D" id="3.10.10.10">
    <property type="entry name" value="HIV Type 1 Reverse Transcriptase, subunit A, domain 1"/>
    <property type="match status" value="1"/>
</dbReference>
<keyword evidence="2" id="KW-0548">Nucleotidyltransferase</keyword>
<protein>
    <recommendedName>
        <fullName evidence="8">Reverse transcriptase RNase H-like domain-containing protein</fullName>
    </recommendedName>
</protein>
<dbReference type="EMBL" id="LRGB01003296">
    <property type="protein sequence ID" value="KZS03351.1"/>
    <property type="molecule type" value="Genomic_DNA"/>
</dbReference>
<feature type="compositionally biased region" description="Low complexity" evidence="7">
    <location>
        <begin position="340"/>
        <end position="350"/>
    </location>
</feature>
<sequence>MNTLTKLTTEDGKVIKGVLEDDSDSAKVADDKDLSIGWLKIFQYYLLQVQLVQGHNMRIEKSGLKFAITIGRLSKSNLHPMINEILESIYTRAYMSEHLLYGKAPLLSRAHQSELNTPPRPVKLDYLKKTWLPSYFSWSKHGKRTMVMSYNQNKFVKQSAPSIPRKLAPCNLLCLLHRQNLPAEHSTVREKLQNFITVDVLPLNTVEKPGFLNLVSSLAPHLVLHGRTFFKALLERTYQERKQQLIDALLTSKLKHLQNDASIMYCQPLLNGLLDASNFRFEHMFCDNELRLASISNPMFKLSCLETEEEVRRVKTLLKRQFERFQGIIDESDTSEDSSDGTSSSRSGPSPEKKNMSTKNFFSSITKRKEKTKPSDEVDSYLKLCKALRYNVILPSSAAVERLFSQGRLIFSMKMTTAVTIISKTLDKCGIAVCLDVVWNQDALDAVTAVDHRINAIDAGQTNMTAQLDTITLQFAAFVGGPPLGPPAPSGPPTPGPSPQGPKPAQRRCLDPSAMEKLSGEVSTSHLRSWCNSRLATRIIAEFSDSETKKKFLALSPFSSAQEAVNLCRSEESARTNEKALSGSSGVPSVHNQQHGKHFTSECNACVARNILSARPAPIPGRTAASVEKPTILLLNVQIKPVVHATALTARVRKEVEPVTDARTAAAAPRGQRQIAVTGRRIEWRVFLQSCNHWRPTQLARLYRFAYSTQGLHAPDPTNSIPTSIKTLQTHLPAFDTSFLVDLVIPPSPSAEQVTTVKTAIVGHFHDVFDQSSGLRCMHGPDMTIHLTDNAVPYYVSGARPIAYADRLVVTQQLDDLKAAGIISPVSEPTDWAAPLVVVRKPNGKLRIYVDHTCLNRFVLRPTHPTRTPRDAVSKIDSEAIFYSCFEAANGYYHIPLHPDSQHLTTDDSLGRLASLLVRTNFTMRNPSYYGYEVQKGGVRVDPDKLKAISHFPRPNNINELLSFMGLVEQLAFFSTEHFVAKGPLRPLLSSKNPCIWTTYQEQAFTDVKRALVAPPILSTLIRHSIRLSKWTHKKKWHGDTKLRYAIVELELAAVEWAIRNCKLYFLGLPTFTLVVDHQTLVTILDSYTLDVVENPKLQRLKERLSPYIFTTVWWKGSEHAIPDALPRAPVYDHSSEDKGSKADVQSFANHAAIRRIWAIPAGGIIDLGNGSDIADTSLSDPVLLQLKAAVAEDPDYVALKALIESGCAQAKSSRLPSVVQFWKIRQYLSIDDGLILFNGHIVNPQPTRRRILTAPRCAPMNRPHKAQGAPIGVLGSNGHAEAAVEAVKELVTKVSPCGDLTSDDFLQGLIEFRNTPRDCGLSPAIMVFGRPQRDILPAHRSSSAVKWQEQMAARDRQMAVNDAVKARYGESARDMSPLSIGSTVRVQDPVNKLWSGVGVILGVGCYQSFRIKIRQRGLAMAKPSVSSPTPSDYYR</sequence>
<evidence type="ECO:0000313" key="10">
    <source>
        <dbReference type="Proteomes" id="UP000076858"/>
    </source>
</evidence>
<feature type="region of interest" description="Disordered" evidence="7">
    <location>
        <begin position="482"/>
        <end position="508"/>
    </location>
</feature>
<dbReference type="SUPFAM" id="SSF140996">
    <property type="entry name" value="Hermes dimerisation domain"/>
    <property type="match status" value="1"/>
</dbReference>
<keyword evidence="1" id="KW-0808">Transferase</keyword>
<dbReference type="GO" id="GO:0003964">
    <property type="term" value="F:RNA-directed DNA polymerase activity"/>
    <property type="evidence" value="ECO:0007669"/>
    <property type="project" value="UniProtKB-KW"/>
</dbReference>
<feature type="region of interest" description="Disordered" evidence="7">
    <location>
        <begin position="576"/>
        <end position="595"/>
    </location>
</feature>
<dbReference type="InterPro" id="IPR050951">
    <property type="entry name" value="Retrovirus_Pol_polyprotein"/>
</dbReference>
<dbReference type="GO" id="GO:0042575">
    <property type="term" value="C:DNA polymerase complex"/>
    <property type="evidence" value="ECO:0007669"/>
    <property type="project" value="UniProtKB-ARBA"/>
</dbReference>
<feature type="compositionally biased region" description="Polar residues" evidence="7">
    <location>
        <begin position="582"/>
        <end position="593"/>
    </location>
</feature>
<dbReference type="Proteomes" id="UP000076858">
    <property type="component" value="Unassembled WGS sequence"/>
</dbReference>